<dbReference type="InParanoid" id="H6BZU8"/>
<organism evidence="2 3">
    <name type="scientific">Exophiala dermatitidis (strain ATCC 34100 / CBS 525.76 / NIH/UT8656)</name>
    <name type="common">Black yeast</name>
    <name type="synonym">Wangiella dermatitidis</name>
    <dbReference type="NCBI Taxonomy" id="858893"/>
    <lineage>
        <taxon>Eukaryota</taxon>
        <taxon>Fungi</taxon>
        <taxon>Dikarya</taxon>
        <taxon>Ascomycota</taxon>
        <taxon>Pezizomycotina</taxon>
        <taxon>Eurotiomycetes</taxon>
        <taxon>Chaetothyriomycetidae</taxon>
        <taxon>Chaetothyriales</taxon>
        <taxon>Herpotrichiellaceae</taxon>
        <taxon>Exophiala</taxon>
    </lineage>
</organism>
<feature type="compositionally biased region" description="Acidic residues" evidence="1">
    <location>
        <begin position="403"/>
        <end position="419"/>
    </location>
</feature>
<dbReference type="VEuPathDB" id="FungiDB:HMPREF1120_04370"/>
<dbReference type="Proteomes" id="UP000007304">
    <property type="component" value="Unassembled WGS sequence"/>
</dbReference>
<protein>
    <recommendedName>
        <fullName evidence="4">HNH nuclease domain-containing protein</fullName>
    </recommendedName>
</protein>
<dbReference type="AlphaFoldDB" id="H6BZU8"/>
<proteinExistence type="predicted"/>
<evidence type="ECO:0000313" key="2">
    <source>
        <dbReference type="EMBL" id="EHY56283.1"/>
    </source>
</evidence>
<gene>
    <name evidence="2" type="ORF">HMPREF1120_04370</name>
</gene>
<dbReference type="EMBL" id="JH226133">
    <property type="protein sequence ID" value="EHY56283.1"/>
    <property type="molecule type" value="Genomic_DNA"/>
</dbReference>
<dbReference type="OMA" id="WLNCEPR"/>
<keyword evidence="3" id="KW-1185">Reference proteome</keyword>
<accession>H6BZU8</accession>
<dbReference type="eggNOG" id="ENOG502RM4F">
    <property type="taxonomic scope" value="Eukaryota"/>
</dbReference>
<sequence>MNAPQIPERRPIKRVLQRTEEESTLEHERDSLNLEYKRLTKQLKPQNSFNSAYWETAAQVHEIRGLRSEVRRKISVRDFINAGGDEEGWARSEAAANFLTESKAEKVRGDICRRQAERVAVPPDGRMKPFRRSTSSKLGIGITGTGMGKRDSTMQGRFRADMIQAYNSTCDKGETTTELLWCPIRSNWFNKDTMTAAHIFGVMHGQQMMDTLFGERDEPELFLPRNGLIIHTAIEKKIDSGYYVIVPLLPENPTPEQHHQWQTTEPKEYQLRVLNPNDPYGTKIIDTDGITYNDLDGKKLEFRSDFRPRARYLYFLFCVSVLRQAWKENREYNILRKKLGKYFWGTGGRYIMNNMLLSLVEEVGHTGADLGEIAERDQDDSGEEDIVLAAASQQIQSAAKNSDDEDDEDDYDDDDDDDN</sequence>
<evidence type="ECO:0000256" key="1">
    <source>
        <dbReference type="SAM" id="MobiDB-lite"/>
    </source>
</evidence>
<evidence type="ECO:0008006" key="4">
    <source>
        <dbReference type="Google" id="ProtNLM"/>
    </source>
</evidence>
<dbReference type="STRING" id="858893.H6BZU8"/>
<evidence type="ECO:0000313" key="3">
    <source>
        <dbReference type="Proteomes" id="UP000007304"/>
    </source>
</evidence>
<feature type="region of interest" description="Disordered" evidence="1">
    <location>
        <begin position="393"/>
        <end position="419"/>
    </location>
</feature>
<dbReference type="RefSeq" id="XP_009156744.1">
    <property type="nucleotide sequence ID" value="XM_009158496.1"/>
</dbReference>
<dbReference type="GeneID" id="20309009"/>
<name>H6BZU8_EXODN</name>
<reference evidence="2" key="1">
    <citation type="submission" date="2011-07" db="EMBL/GenBank/DDBJ databases">
        <title>The Genome Sequence of Exophiala (Wangiella) dermatitidis NIH/UT8656.</title>
        <authorList>
            <consortium name="The Broad Institute Genome Sequencing Platform"/>
            <person name="Cuomo C."/>
            <person name="Wang Z."/>
            <person name="Hunicke-Smith S."/>
            <person name="Szanislo P.J."/>
            <person name="Earl A."/>
            <person name="Young S.K."/>
            <person name="Zeng Q."/>
            <person name="Gargeya S."/>
            <person name="Fitzgerald M."/>
            <person name="Haas B."/>
            <person name="Abouelleil A."/>
            <person name="Alvarado L."/>
            <person name="Arachchi H.M."/>
            <person name="Berlin A."/>
            <person name="Brown A."/>
            <person name="Chapman S.B."/>
            <person name="Chen Z."/>
            <person name="Dunbar C."/>
            <person name="Freedman E."/>
            <person name="Gearin G."/>
            <person name="Gellesch M."/>
            <person name="Goldberg J."/>
            <person name="Griggs A."/>
            <person name="Gujja S."/>
            <person name="Heiman D."/>
            <person name="Howarth C."/>
            <person name="Larson L."/>
            <person name="Lui A."/>
            <person name="MacDonald P.J.P."/>
            <person name="Montmayeur A."/>
            <person name="Murphy C."/>
            <person name="Neiman D."/>
            <person name="Pearson M."/>
            <person name="Priest M."/>
            <person name="Roberts A."/>
            <person name="Saif S."/>
            <person name="Shea T."/>
            <person name="Shenoy N."/>
            <person name="Sisk P."/>
            <person name="Stolte C."/>
            <person name="Sykes S."/>
            <person name="Wortman J."/>
            <person name="Nusbaum C."/>
            <person name="Birren B."/>
        </authorList>
    </citation>
    <scope>NUCLEOTIDE SEQUENCE</scope>
    <source>
        <strain evidence="2">NIH/UT8656</strain>
    </source>
</reference>
<dbReference type="HOGENOM" id="CLU_051391_1_0_1"/>